<protein>
    <submittedName>
        <fullName evidence="1">Uncharacterized protein</fullName>
    </submittedName>
</protein>
<evidence type="ECO:0000313" key="2">
    <source>
        <dbReference type="Proteomes" id="UP000215335"/>
    </source>
</evidence>
<dbReference type="Proteomes" id="UP000215335">
    <property type="component" value="Unassembled WGS sequence"/>
</dbReference>
<comment type="caution">
    <text evidence="1">The sequence shown here is derived from an EMBL/GenBank/DDBJ whole genome shotgun (WGS) entry which is preliminary data.</text>
</comment>
<evidence type="ECO:0000313" key="1">
    <source>
        <dbReference type="EMBL" id="OXU29922.1"/>
    </source>
</evidence>
<accession>A0A232FGV6</accession>
<dbReference type="AlphaFoldDB" id="A0A232FGV6"/>
<sequence length="91" mass="10348">MFVNRWMKLLKHRPANNVEDDSSITLEDAKASRSNSVDSERLKDEKTAMHRAIRVFKGNTKVAKMLQDLGFEKSASNSNRNLRGPVDSDKN</sequence>
<organism evidence="1 2">
    <name type="scientific">Trichomalopsis sarcophagae</name>
    <dbReference type="NCBI Taxonomy" id="543379"/>
    <lineage>
        <taxon>Eukaryota</taxon>
        <taxon>Metazoa</taxon>
        <taxon>Ecdysozoa</taxon>
        <taxon>Arthropoda</taxon>
        <taxon>Hexapoda</taxon>
        <taxon>Insecta</taxon>
        <taxon>Pterygota</taxon>
        <taxon>Neoptera</taxon>
        <taxon>Endopterygota</taxon>
        <taxon>Hymenoptera</taxon>
        <taxon>Apocrita</taxon>
        <taxon>Proctotrupomorpha</taxon>
        <taxon>Chalcidoidea</taxon>
        <taxon>Pteromalidae</taxon>
        <taxon>Pteromalinae</taxon>
        <taxon>Trichomalopsis</taxon>
    </lineage>
</organism>
<gene>
    <name evidence="1" type="ORF">TSAR_004385</name>
</gene>
<dbReference type="EMBL" id="NNAY01000219">
    <property type="protein sequence ID" value="OXU29922.1"/>
    <property type="molecule type" value="Genomic_DNA"/>
</dbReference>
<proteinExistence type="predicted"/>
<keyword evidence="2" id="KW-1185">Reference proteome</keyword>
<name>A0A232FGV6_9HYME</name>
<reference evidence="1 2" key="1">
    <citation type="journal article" date="2017" name="Curr. Biol.">
        <title>The Evolution of Venom by Co-option of Single-Copy Genes.</title>
        <authorList>
            <person name="Martinson E.O."/>
            <person name="Mrinalini"/>
            <person name="Kelkar Y.D."/>
            <person name="Chang C.H."/>
            <person name="Werren J.H."/>
        </authorList>
    </citation>
    <scope>NUCLEOTIDE SEQUENCE [LARGE SCALE GENOMIC DNA]</scope>
    <source>
        <strain evidence="1 2">Alberta</strain>
        <tissue evidence="1">Whole body</tissue>
    </source>
</reference>